<dbReference type="EMBL" id="KQ997000">
    <property type="protein sequence ID" value="KZV44447.1"/>
    <property type="molecule type" value="Genomic_DNA"/>
</dbReference>
<name>A0A2Z7CF02_9LAMI</name>
<accession>A0A2Z7CF02</accession>
<reference evidence="2 3" key="1">
    <citation type="journal article" date="2015" name="Proc. Natl. Acad. Sci. U.S.A.">
        <title>The resurrection genome of Boea hygrometrica: A blueprint for survival of dehydration.</title>
        <authorList>
            <person name="Xiao L."/>
            <person name="Yang G."/>
            <person name="Zhang L."/>
            <person name="Yang X."/>
            <person name="Zhao S."/>
            <person name="Ji Z."/>
            <person name="Zhou Q."/>
            <person name="Hu M."/>
            <person name="Wang Y."/>
            <person name="Chen M."/>
            <person name="Xu Y."/>
            <person name="Jin H."/>
            <person name="Xiao X."/>
            <person name="Hu G."/>
            <person name="Bao F."/>
            <person name="Hu Y."/>
            <person name="Wan P."/>
            <person name="Li L."/>
            <person name="Deng X."/>
            <person name="Kuang T."/>
            <person name="Xiang C."/>
            <person name="Zhu J.K."/>
            <person name="Oliver M.J."/>
            <person name="He Y."/>
        </authorList>
    </citation>
    <scope>NUCLEOTIDE SEQUENCE [LARGE SCALE GENOMIC DNA]</scope>
    <source>
        <strain evidence="3">cv. XS01</strain>
    </source>
</reference>
<evidence type="ECO:0000313" key="2">
    <source>
        <dbReference type="EMBL" id="KZV44447.1"/>
    </source>
</evidence>
<keyword evidence="3" id="KW-1185">Reference proteome</keyword>
<evidence type="ECO:0000256" key="1">
    <source>
        <dbReference type="SAM" id="MobiDB-lite"/>
    </source>
</evidence>
<dbReference type="Proteomes" id="UP000250235">
    <property type="component" value="Unassembled WGS sequence"/>
</dbReference>
<gene>
    <name evidence="2" type="ORF">F511_19348</name>
</gene>
<dbReference type="InterPro" id="IPR012442">
    <property type="entry name" value="DUF1645_plant"/>
</dbReference>
<dbReference type="Pfam" id="PF07816">
    <property type="entry name" value="DUF1645"/>
    <property type="match status" value="1"/>
</dbReference>
<protein>
    <submittedName>
        <fullName evidence="2">Uncharacterized protein</fullName>
    </submittedName>
</protein>
<dbReference type="AlphaFoldDB" id="A0A2Z7CF02"/>
<evidence type="ECO:0000313" key="3">
    <source>
        <dbReference type="Proteomes" id="UP000250235"/>
    </source>
</evidence>
<organism evidence="2 3">
    <name type="scientific">Dorcoceras hygrometricum</name>
    <dbReference type="NCBI Taxonomy" id="472368"/>
    <lineage>
        <taxon>Eukaryota</taxon>
        <taxon>Viridiplantae</taxon>
        <taxon>Streptophyta</taxon>
        <taxon>Embryophyta</taxon>
        <taxon>Tracheophyta</taxon>
        <taxon>Spermatophyta</taxon>
        <taxon>Magnoliopsida</taxon>
        <taxon>eudicotyledons</taxon>
        <taxon>Gunneridae</taxon>
        <taxon>Pentapetalae</taxon>
        <taxon>asterids</taxon>
        <taxon>lamiids</taxon>
        <taxon>Lamiales</taxon>
        <taxon>Gesneriaceae</taxon>
        <taxon>Didymocarpoideae</taxon>
        <taxon>Trichosporeae</taxon>
        <taxon>Loxocarpinae</taxon>
        <taxon>Dorcoceras</taxon>
    </lineage>
</organism>
<dbReference type="OrthoDB" id="693822at2759"/>
<sequence length="363" mass="39999">MEPELQSAMLSSPSVYATAPNSPNPVTKSNSMEFSSSAPVSPRRKTGDLGSDFDEFEFETSKIFGGQSQFDGDQEDDGVGDEWKIRGRGDSLPAMAFADEIFLNGLVMPLKLPPRLQYDGDFSSFSQRSSPLVSSPKSPRMACRFPFGRKSGWNDGFDPFLVALQKVREEKAGRSGQRRRSRSHSPFRIVSKCSSDLGSRSTELSDKENIPTHRYSGPLECKGSAYARWVRDQTREALNQQENMSPRGYIFGQPATPVKLEHIHENVAGGNGANGETKVQKLKGFLLRYASFRREKSASAVVKEGTVSYRPSYFSKLSFKFKQNGNGSGKKRMPSDKSMAVVEYKPSASFALCLGYGVGSPKG</sequence>
<proteinExistence type="predicted"/>
<feature type="region of interest" description="Disordered" evidence="1">
    <location>
        <begin position="1"/>
        <end position="52"/>
    </location>
</feature>
<feature type="compositionally biased region" description="Polar residues" evidence="1">
    <location>
        <begin position="8"/>
        <end position="39"/>
    </location>
</feature>